<dbReference type="Gene3D" id="3.40.50.300">
    <property type="entry name" value="P-loop containing nucleotide triphosphate hydrolases"/>
    <property type="match status" value="1"/>
</dbReference>
<proteinExistence type="inferred from homology"/>
<dbReference type="RefSeq" id="WP_386049454.1">
    <property type="nucleotide sequence ID" value="NZ_JBHUIO010000011.1"/>
</dbReference>
<protein>
    <submittedName>
        <fullName evidence="6">ATP-binding cassette domain-containing protein</fullName>
    </submittedName>
</protein>
<keyword evidence="7" id="KW-1185">Reference proteome</keyword>
<dbReference type="SMART" id="SM00382">
    <property type="entry name" value="AAA"/>
    <property type="match status" value="1"/>
</dbReference>
<dbReference type="PROSITE" id="PS50893">
    <property type="entry name" value="ABC_TRANSPORTER_2"/>
    <property type="match status" value="1"/>
</dbReference>
<organism evidence="6 7">
    <name type="scientific">Tumebacillus lipolyticus</name>
    <dbReference type="NCBI Taxonomy" id="1280370"/>
    <lineage>
        <taxon>Bacteria</taxon>
        <taxon>Bacillati</taxon>
        <taxon>Bacillota</taxon>
        <taxon>Bacilli</taxon>
        <taxon>Bacillales</taxon>
        <taxon>Alicyclobacillaceae</taxon>
        <taxon>Tumebacillus</taxon>
    </lineage>
</organism>
<dbReference type="GO" id="GO:0005524">
    <property type="term" value="F:ATP binding"/>
    <property type="evidence" value="ECO:0007669"/>
    <property type="project" value="UniProtKB-KW"/>
</dbReference>
<gene>
    <name evidence="6" type="ORF">ACFSOY_19210</name>
</gene>
<evidence type="ECO:0000256" key="2">
    <source>
        <dbReference type="ARBA" id="ARBA00022448"/>
    </source>
</evidence>
<evidence type="ECO:0000313" key="6">
    <source>
        <dbReference type="EMBL" id="MFD2172099.1"/>
    </source>
</evidence>
<reference evidence="7" key="1">
    <citation type="journal article" date="2019" name="Int. J. Syst. Evol. Microbiol.">
        <title>The Global Catalogue of Microorganisms (GCM) 10K type strain sequencing project: providing services to taxonomists for standard genome sequencing and annotation.</title>
        <authorList>
            <consortium name="The Broad Institute Genomics Platform"/>
            <consortium name="The Broad Institute Genome Sequencing Center for Infectious Disease"/>
            <person name="Wu L."/>
            <person name="Ma J."/>
        </authorList>
    </citation>
    <scope>NUCLEOTIDE SEQUENCE [LARGE SCALE GENOMIC DNA]</scope>
    <source>
        <strain evidence="7">CGMCC 1.13574</strain>
    </source>
</reference>
<dbReference type="PANTHER" id="PTHR42711:SF5">
    <property type="entry name" value="ABC TRANSPORTER ATP-BINDING PROTEIN NATA"/>
    <property type="match status" value="1"/>
</dbReference>
<dbReference type="EMBL" id="JBHUIO010000011">
    <property type="protein sequence ID" value="MFD2172099.1"/>
    <property type="molecule type" value="Genomic_DNA"/>
</dbReference>
<evidence type="ECO:0000313" key="7">
    <source>
        <dbReference type="Proteomes" id="UP001597343"/>
    </source>
</evidence>
<dbReference type="InterPro" id="IPR003593">
    <property type="entry name" value="AAA+_ATPase"/>
</dbReference>
<dbReference type="SUPFAM" id="SSF52540">
    <property type="entry name" value="P-loop containing nucleoside triphosphate hydrolases"/>
    <property type="match status" value="1"/>
</dbReference>
<dbReference type="PANTHER" id="PTHR42711">
    <property type="entry name" value="ABC TRANSPORTER ATP-BINDING PROTEIN"/>
    <property type="match status" value="1"/>
</dbReference>
<keyword evidence="3" id="KW-0547">Nucleotide-binding</keyword>
<comment type="similarity">
    <text evidence="1">Belongs to the ABC transporter superfamily.</text>
</comment>
<dbReference type="Proteomes" id="UP001597343">
    <property type="component" value="Unassembled WGS sequence"/>
</dbReference>
<name>A0ABW5A2E0_9BACL</name>
<accession>A0ABW5A2E0</accession>
<keyword evidence="4 6" id="KW-0067">ATP-binding</keyword>
<evidence type="ECO:0000259" key="5">
    <source>
        <dbReference type="PROSITE" id="PS50893"/>
    </source>
</evidence>
<comment type="caution">
    <text evidence="6">The sequence shown here is derived from an EMBL/GenBank/DDBJ whole genome shotgun (WGS) entry which is preliminary data.</text>
</comment>
<sequence length="338" mass="38025">MSAIRVQGLTKSFSVKHKQAGLIGSFKGLFKPQVTEKTAVKPIDFAVEQGEVLAFLGPNGAGKSTTIKMLTGILHPTAGDATVLGYCPWTQRQKLAFHIGSVFGQKSQLWYHLPPLDTFELMGRIYEVKPGDFKKRRDDLIERFELGPYLHTAVRKLSLGERMRCEIAAALLHRPQIVFLDEPTIGLDVVVKQKIRELIREMNREEGTTLFLTSHDAGDIEQLCKRAIVINHGQIILDDTVTNMKRDFLTYKTVKLKLAETPEQFELHGVQIIKQKGSGLRLSVDTAQTTIEEVLAHIVHNYRLLDVTIEDPPMEEIITHIYARTGNEEGSQHVDVHS</sequence>
<evidence type="ECO:0000256" key="1">
    <source>
        <dbReference type="ARBA" id="ARBA00005417"/>
    </source>
</evidence>
<dbReference type="Pfam" id="PF00005">
    <property type="entry name" value="ABC_tran"/>
    <property type="match status" value="1"/>
</dbReference>
<dbReference type="InterPro" id="IPR003439">
    <property type="entry name" value="ABC_transporter-like_ATP-bd"/>
</dbReference>
<evidence type="ECO:0000256" key="3">
    <source>
        <dbReference type="ARBA" id="ARBA00022741"/>
    </source>
</evidence>
<keyword evidence="2" id="KW-0813">Transport</keyword>
<feature type="domain" description="ABC transporter" evidence="5">
    <location>
        <begin position="4"/>
        <end position="257"/>
    </location>
</feature>
<dbReference type="InterPro" id="IPR050763">
    <property type="entry name" value="ABC_transporter_ATP-binding"/>
</dbReference>
<dbReference type="InterPro" id="IPR027417">
    <property type="entry name" value="P-loop_NTPase"/>
</dbReference>
<evidence type="ECO:0000256" key="4">
    <source>
        <dbReference type="ARBA" id="ARBA00022840"/>
    </source>
</evidence>